<evidence type="ECO:0000256" key="9">
    <source>
        <dbReference type="ARBA" id="ARBA00023295"/>
    </source>
</evidence>
<evidence type="ECO:0000256" key="4">
    <source>
        <dbReference type="ARBA" id="ARBA00012268"/>
    </source>
</evidence>
<accession>A0A1H3DE94</accession>
<dbReference type="EMBL" id="FNNU01000005">
    <property type="protein sequence ID" value="SDX64711.1"/>
    <property type="molecule type" value="Genomic_DNA"/>
</dbReference>
<dbReference type="CDD" id="cd11325">
    <property type="entry name" value="AmyAc_GTHase"/>
    <property type="match status" value="1"/>
</dbReference>
<comment type="similarity">
    <text evidence="3 14">Belongs to the glycosyl hydrolase 13 family.</text>
</comment>
<proteinExistence type="inferred from homology"/>
<evidence type="ECO:0000256" key="8">
    <source>
        <dbReference type="ARBA" id="ARBA00023277"/>
    </source>
</evidence>
<dbReference type="InterPro" id="IPR017853">
    <property type="entry name" value="GH"/>
</dbReference>
<evidence type="ECO:0000256" key="16">
    <source>
        <dbReference type="PIRSR" id="PIRSR006337-3"/>
    </source>
</evidence>
<evidence type="ECO:0000256" key="3">
    <source>
        <dbReference type="ARBA" id="ARBA00008061"/>
    </source>
</evidence>
<feature type="active site" description="Proton donor" evidence="15">
    <location>
        <position position="292"/>
    </location>
</feature>
<evidence type="ECO:0000256" key="6">
    <source>
        <dbReference type="ARBA" id="ARBA00022490"/>
    </source>
</evidence>
<feature type="site" description="Transition state stabilizer" evidence="16">
    <location>
        <position position="381"/>
    </location>
</feature>
<evidence type="ECO:0000256" key="2">
    <source>
        <dbReference type="ARBA" id="ARBA00005199"/>
    </source>
</evidence>
<dbReference type="InterPro" id="IPR012768">
    <property type="entry name" value="Trehalose_TreZ"/>
</dbReference>
<dbReference type="SUPFAM" id="SSF51445">
    <property type="entry name" value="(Trans)glycosidases"/>
    <property type="match status" value="1"/>
</dbReference>
<dbReference type="SUPFAM" id="SSF81296">
    <property type="entry name" value="E set domains"/>
    <property type="match status" value="1"/>
</dbReference>
<keyword evidence="9 14" id="KW-0326">Glycosidase</keyword>
<keyword evidence="7 14" id="KW-0378">Hydrolase</keyword>
<dbReference type="RefSeq" id="WP_090230741.1">
    <property type="nucleotide sequence ID" value="NZ_FNNU01000005.1"/>
</dbReference>
<evidence type="ECO:0000256" key="11">
    <source>
        <dbReference type="ARBA" id="ARBA00033284"/>
    </source>
</evidence>
<dbReference type="PANTHER" id="PTHR43651:SF11">
    <property type="entry name" value="MALTO-OLIGOSYLTREHALOSE TREHALOHYDROLASE"/>
    <property type="match status" value="1"/>
</dbReference>
<reference evidence="19" key="1">
    <citation type="submission" date="2016-10" db="EMBL/GenBank/DDBJ databases">
        <authorList>
            <person name="Varghese N."/>
            <person name="Submissions S."/>
        </authorList>
    </citation>
    <scope>NUCLEOTIDE SEQUENCE [LARGE SCALE GENOMIC DNA]</scope>
    <source>
        <strain evidence="19">NRRL B-59562</strain>
    </source>
</reference>
<dbReference type="CDD" id="cd02853">
    <property type="entry name" value="E_set_MTHase_like_N"/>
    <property type="match status" value="1"/>
</dbReference>
<evidence type="ECO:0000256" key="14">
    <source>
        <dbReference type="PIRNR" id="PIRNR006337"/>
    </source>
</evidence>
<name>A0A1H3DE94_9PSED</name>
<dbReference type="InterPro" id="IPR044901">
    <property type="entry name" value="Trehalose_TreZ_E-set_sf"/>
</dbReference>
<evidence type="ECO:0000256" key="13">
    <source>
        <dbReference type="NCBIfam" id="TIGR02402"/>
    </source>
</evidence>
<dbReference type="Pfam" id="PF11941">
    <property type="entry name" value="DUF3459"/>
    <property type="match status" value="1"/>
</dbReference>
<dbReference type="AlphaFoldDB" id="A0A1H3DE94"/>
<dbReference type="Gene3D" id="2.60.40.10">
    <property type="entry name" value="Immunoglobulins"/>
    <property type="match status" value="1"/>
</dbReference>
<keyword evidence="19" id="KW-1185">Reference proteome</keyword>
<evidence type="ECO:0000256" key="7">
    <source>
        <dbReference type="ARBA" id="ARBA00022801"/>
    </source>
</evidence>
<organism evidence="18 19">
    <name type="scientific">Pseudomonas kuykendallii</name>
    <dbReference type="NCBI Taxonomy" id="1007099"/>
    <lineage>
        <taxon>Bacteria</taxon>
        <taxon>Pseudomonadati</taxon>
        <taxon>Pseudomonadota</taxon>
        <taxon>Gammaproteobacteria</taxon>
        <taxon>Pseudomonadales</taxon>
        <taxon>Pseudomonadaceae</taxon>
        <taxon>Pseudomonas</taxon>
    </lineage>
</organism>
<evidence type="ECO:0000256" key="5">
    <source>
        <dbReference type="ARBA" id="ARBA00015938"/>
    </source>
</evidence>
<dbReference type="InterPro" id="IPR006047">
    <property type="entry name" value="GH13_cat_dom"/>
</dbReference>
<keyword evidence="8" id="KW-0119">Carbohydrate metabolism</keyword>
<dbReference type="EC" id="3.2.1.141" evidence="4 13"/>
<dbReference type="UniPathway" id="UPA00299"/>
<dbReference type="InterPro" id="IPR004193">
    <property type="entry name" value="Glyco_hydro_13_N"/>
</dbReference>
<keyword evidence="6" id="KW-0963">Cytoplasm</keyword>
<evidence type="ECO:0000313" key="18">
    <source>
        <dbReference type="EMBL" id="SDX64711.1"/>
    </source>
</evidence>
<gene>
    <name evidence="18" type="ORF">SAMN05216287_3390</name>
</gene>
<evidence type="ECO:0000256" key="12">
    <source>
        <dbReference type="ARBA" id="ARBA00034013"/>
    </source>
</evidence>
<dbReference type="Pfam" id="PF02922">
    <property type="entry name" value="CBM_48"/>
    <property type="match status" value="1"/>
</dbReference>
<comment type="subcellular location">
    <subcellularLocation>
        <location evidence="1 15">Cytoplasm</location>
    </subcellularLocation>
</comment>
<dbReference type="InterPro" id="IPR022567">
    <property type="entry name" value="DUF3459"/>
</dbReference>
<dbReference type="Pfam" id="PF00128">
    <property type="entry name" value="Alpha-amylase"/>
    <property type="match status" value="1"/>
</dbReference>
<evidence type="ECO:0000259" key="17">
    <source>
        <dbReference type="SMART" id="SM00642"/>
    </source>
</evidence>
<dbReference type="SMART" id="SM00642">
    <property type="entry name" value="Aamy"/>
    <property type="match status" value="1"/>
</dbReference>
<feature type="domain" description="Glycosyl hydrolase family 13 catalytic" evidence="17">
    <location>
        <begin position="93"/>
        <end position="505"/>
    </location>
</feature>
<evidence type="ECO:0000256" key="15">
    <source>
        <dbReference type="PIRSR" id="PIRSR006337-1"/>
    </source>
</evidence>
<dbReference type="NCBIfam" id="TIGR02402">
    <property type="entry name" value="trehalose_TreZ"/>
    <property type="match status" value="1"/>
</dbReference>
<evidence type="ECO:0000313" key="19">
    <source>
        <dbReference type="Proteomes" id="UP000243778"/>
    </source>
</evidence>
<feature type="active site" description="Nucleophile" evidence="15">
    <location>
        <position position="259"/>
    </location>
</feature>
<dbReference type="InterPro" id="IPR013783">
    <property type="entry name" value="Ig-like_fold"/>
</dbReference>
<evidence type="ECO:0000256" key="1">
    <source>
        <dbReference type="ARBA" id="ARBA00004496"/>
    </source>
</evidence>
<evidence type="ECO:0000256" key="10">
    <source>
        <dbReference type="ARBA" id="ARBA00032057"/>
    </source>
</evidence>
<dbReference type="Proteomes" id="UP000243778">
    <property type="component" value="Unassembled WGS sequence"/>
</dbReference>
<dbReference type="GO" id="GO:0033942">
    <property type="term" value="F:4-alpha-D-(1-&gt;4)-alpha-D-glucanotrehalose trehalohydrolase activity"/>
    <property type="evidence" value="ECO:0007669"/>
    <property type="project" value="UniProtKB-EC"/>
</dbReference>
<comment type="pathway">
    <text evidence="2 14">Glycan biosynthesis; trehalose biosynthesis.</text>
</comment>
<dbReference type="GO" id="GO:0005737">
    <property type="term" value="C:cytoplasm"/>
    <property type="evidence" value="ECO:0007669"/>
    <property type="project" value="UniProtKB-SubCell"/>
</dbReference>
<dbReference type="STRING" id="1007099.SAMN05216287_3390"/>
<dbReference type="PIRSF" id="PIRSF006337">
    <property type="entry name" value="Trehalose_TreZ"/>
    <property type="match status" value="1"/>
</dbReference>
<sequence>MAPEVIDSGRHGAVLLEQGKTRFSLWAPDARSVAVELDGGHRHPLEKSADGWFLAELPVSAGTRYQYRIDDDLLVPDPASRAQSGDVHSPSVVVDPQAYAWQSTDWLGRPWRETVLYELHVGLLGGYAGVEKHLPRLVELGVTAIELMPLNEFPGARNWGYDGVLPYAPEASYGTPDELKHLIDTAHGLGLMVFLDVVYNHFGPDGNYLGAYAKDFFNHDLHTPWGDAIDFRRREVRDFFIDNALMWVNDYRFDGLRLDAVHAISERDFLVELAERVRASLQPGRHVHLVLENENNASSLLENAFEAQWNDDGHNVLHVLLTGEHQGYYADYASDATAKLARCLGQGFIYQGNANRHGKSRGEPSGHLSPTAFVLFLQNHDQTGNRAFGDRLVGLVEEPRALRAATAVLLLSPMIPMLFMGEEWGAKQPFLFFTDHHGELAEAVREGRRGEFSEFAEFNDERKRALIPDPNAESTFEASRPDFDAVGEPEHAEWHALYKSLLALRHAQIVPNLAQAKMLGAEVVGDKAVVARWQLGERVLRIELNLGAEALSLADSSAAFEPIHESIDSAFDARAKGQLQGLAALVFWENRT</sequence>
<dbReference type="Gene3D" id="1.10.10.760">
    <property type="entry name" value="E-set domains of sugar-utilizing enzymes"/>
    <property type="match status" value="1"/>
</dbReference>
<dbReference type="GO" id="GO:0005992">
    <property type="term" value="P:trehalose biosynthetic process"/>
    <property type="evidence" value="ECO:0007669"/>
    <property type="project" value="UniProtKB-UniRule"/>
</dbReference>
<protein>
    <recommendedName>
        <fullName evidence="5 13">Malto-oligosyltrehalose trehalohydrolase</fullName>
        <shortName evidence="14">MTHase</shortName>
        <ecNumber evidence="4 13">3.2.1.141</ecNumber>
    </recommendedName>
    <alternativeName>
        <fullName evidence="11 14">4-alpha-D-((1-&gt;4)-alpha-D-glucano)trehalose trehalohydrolase</fullName>
    </alternativeName>
    <alternativeName>
        <fullName evidence="10 14">Maltooligosyl trehalose trehalohydrolase</fullName>
    </alternativeName>
</protein>
<dbReference type="OrthoDB" id="9800174at2"/>
<comment type="catalytic activity">
    <reaction evidence="12 14">
        <text>hydrolysis of (1-&gt;4)-alpha-D-glucosidic linkage in 4-alpha-D-[(1-&gt;4)-alpha-D-glucanosyl]n trehalose to yield trehalose and (1-&gt;4)-alpha-D-glucan.</text>
        <dbReference type="EC" id="3.2.1.141"/>
    </reaction>
</comment>
<dbReference type="InterPro" id="IPR014756">
    <property type="entry name" value="Ig_E-set"/>
</dbReference>
<dbReference type="Gene3D" id="3.20.20.80">
    <property type="entry name" value="Glycosidases"/>
    <property type="match status" value="1"/>
</dbReference>
<dbReference type="PANTHER" id="PTHR43651">
    <property type="entry name" value="1,4-ALPHA-GLUCAN-BRANCHING ENZYME"/>
    <property type="match status" value="1"/>
</dbReference>